<evidence type="ECO:0000256" key="4">
    <source>
        <dbReference type="SAM" id="MobiDB-lite"/>
    </source>
</evidence>
<evidence type="ECO:0000256" key="3">
    <source>
        <dbReference type="ARBA" id="ARBA00023012"/>
    </source>
</evidence>
<evidence type="ECO:0000313" key="9">
    <source>
        <dbReference type="Proteomes" id="UP000321807"/>
    </source>
</evidence>
<dbReference type="InterPro" id="IPR036890">
    <property type="entry name" value="HATPase_C_sf"/>
</dbReference>
<dbReference type="EMBL" id="CP042807">
    <property type="protein sequence ID" value="QEE24006.1"/>
    <property type="molecule type" value="Genomic_DNA"/>
</dbReference>
<dbReference type="KEGG" id="rgl:CS053_05425"/>
<keyword evidence="5" id="KW-1133">Transmembrane helix</keyword>
<dbReference type="Pfam" id="PF02518">
    <property type="entry name" value="HATPase_c"/>
    <property type="match status" value="1"/>
</dbReference>
<sequence length="403" mass="44952">MIRAFMSRWLAPAPDSAAADDIRRGKSPWADSVHLLWSLWIFITPLFDHGVHGYTRAWLSFTLGSYPLFLLLFVKMQLAPQRRAYLYAWAMAVLCFVLLPWYPSGLSYFVYACVMLNHCRLRMRVHLMQLVLLNVLLLALAWRVGYPVVILVIMPVSILVISVIMLVEHIYKEKDTALRLSQDEIRRLAVLAERERIGRDLHDLLGHTLSLVTLKSELARKLALADPPRAQREMEEVERVSRHALAEVRAAVTGMRRSDLAAELVSARLMLEASNIAFDTDASATCDLQPDVEASLALVLREAVTNIHRHARATEARVAFSRNMERFQMHISDNGRGGLAAHGNGISGMRERVRALGGTLTIDSPARRGTALDVAIPLQRSPKSVERDAPVASMALSGPGDVA</sequence>
<feature type="region of interest" description="Disordered" evidence="4">
    <location>
        <begin position="380"/>
        <end position="403"/>
    </location>
</feature>
<dbReference type="InterPro" id="IPR050482">
    <property type="entry name" value="Sensor_HK_TwoCompSys"/>
</dbReference>
<dbReference type="CDD" id="cd16917">
    <property type="entry name" value="HATPase_UhpB-NarQ-NarX-like"/>
    <property type="match status" value="1"/>
</dbReference>
<evidence type="ECO:0000256" key="2">
    <source>
        <dbReference type="ARBA" id="ARBA00022777"/>
    </source>
</evidence>
<dbReference type="InterPro" id="IPR003594">
    <property type="entry name" value="HATPase_dom"/>
</dbReference>
<gene>
    <name evidence="8" type="ORF">CS053_05425</name>
</gene>
<evidence type="ECO:0000313" key="8">
    <source>
        <dbReference type="EMBL" id="QEE24006.1"/>
    </source>
</evidence>
<feature type="transmembrane region" description="Helical" evidence="5">
    <location>
        <begin position="54"/>
        <end position="74"/>
    </location>
</feature>
<evidence type="ECO:0000256" key="5">
    <source>
        <dbReference type="SAM" id="Phobius"/>
    </source>
</evidence>
<feature type="domain" description="Histidine kinase/HSP90-like ATPase" evidence="6">
    <location>
        <begin position="293"/>
        <end position="379"/>
    </location>
</feature>
<feature type="transmembrane region" description="Helical" evidence="5">
    <location>
        <begin position="123"/>
        <end position="142"/>
    </location>
</feature>
<dbReference type="Gene3D" id="3.30.565.10">
    <property type="entry name" value="Histidine kinase-like ATPase, C-terminal domain"/>
    <property type="match status" value="1"/>
</dbReference>
<dbReference type="PANTHER" id="PTHR24421:SF63">
    <property type="entry name" value="SENSOR HISTIDINE KINASE DESK"/>
    <property type="match status" value="1"/>
</dbReference>
<keyword evidence="5" id="KW-0472">Membrane</keyword>
<keyword evidence="3" id="KW-0902">Two-component regulatory system</keyword>
<keyword evidence="1" id="KW-0808">Transferase</keyword>
<keyword evidence="2 8" id="KW-0418">Kinase</keyword>
<reference evidence="8 9" key="1">
    <citation type="submission" date="2019-08" db="EMBL/GenBank/DDBJ databases">
        <title>Complete genome sequence of Rhodanobacter glycinis strain T01E-68 isolated from tomato root.</title>
        <authorList>
            <person name="Weon H.-Y."/>
            <person name="Lee S.A."/>
        </authorList>
    </citation>
    <scope>NUCLEOTIDE SEQUENCE [LARGE SCALE GENOMIC DNA]</scope>
    <source>
        <strain evidence="8 9">T01E-68</strain>
    </source>
</reference>
<dbReference type="PANTHER" id="PTHR24421">
    <property type="entry name" value="NITRATE/NITRITE SENSOR PROTEIN NARX-RELATED"/>
    <property type="match status" value="1"/>
</dbReference>
<feature type="transmembrane region" description="Helical" evidence="5">
    <location>
        <begin position="29"/>
        <end position="47"/>
    </location>
</feature>
<name>A0A5B9E134_9GAMM</name>
<dbReference type="GO" id="GO:0016020">
    <property type="term" value="C:membrane"/>
    <property type="evidence" value="ECO:0007669"/>
    <property type="project" value="InterPro"/>
</dbReference>
<dbReference type="InterPro" id="IPR011712">
    <property type="entry name" value="Sig_transdc_His_kin_sub3_dim/P"/>
</dbReference>
<accession>A0A5B9E134</accession>
<dbReference type="GO" id="GO:0046983">
    <property type="term" value="F:protein dimerization activity"/>
    <property type="evidence" value="ECO:0007669"/>
    <property type="project" value="InterPro"/>
</dbReference>
<evidence type="ECO:0000256" key="1">
    <source>
        <dbReference type="ARBA" id="ARBA00022679"/>
    </source>
</evidence>
<feature type="transmembrane region" description="Helical" evidence="5">
    <location>
        <begin position="148"/>
        <end position="171"/>
    </location>
</feature>
<evidence type="ECO:0000259" key="6">
    <source>
        <dbReference type="Pfam" id="PF02518"/>
    </source>
</evidence>
<dbReference type="SUPFAM" id="SSF55874">
    <property type="entry name" value="ATPase domain of HSP90 chaperone/DNA topoisomerase II/histidine kinase"/>
    <property type="match status" value="1"/>
</dbReference>
<dbReference type="Pfam" id="PF07730">
    <property type="entry name" value="HisKA_3"/>
    <property type="match status" value="1"/>
</dbReference>
<proteinExistence type="predicted"/>
<feature type="domain" description="Signal transduction histidine kinase subgroup 3 dimerisation and phosphoacceptor" evidence="7">
    <location>
        <begin position="193"/>
        <end position="259"/>
    </location>
</feature>
<protein>
    <submittedName>
        <fullName evidence="8">Sensor histidine kinase</fullName>
    </submittedName>
</protein>
<dbReference type="AlphaFoldDB" id="A0A5B9E134"/>
<evidence type="ECO:0000259" key="7">
    <source>
        <dbReference type="Pfam" id="PF07730"/>
    </source>
</evidence>
<dbReference type="Gene3D" id="1.20.5.1930">
    <property type="match status" value="1"/>
</dbReference>
<organism evidence="8 9">
    <name type="scientific">Rhodanobacter glycinis</name>
    <dbReference type="NCBI Taxonomy" id="582702"/>
    <lineage>
        <taxon>Bacteria</taxon>
        <taxon>Pseudomonadati</taxon>
        <taxon>Pseudomonadota</taxon>
        <taxon>Gammaproteobacteria</taxon>
        <taxon>Lysobacterales</taxon>
        <taxon>Rhodanobacteraceae</taxon>
        <taxon>Rhodanobacter</taxon>
    </lineage>
</organism>
<keyword evidence="5" id="KW-0812">Transmembrane</keyword>
<feature type="transmembrane region" description="Helical" evidence="5">
    <location>
        <begin position="86"/>
        <end position="111"/>
    </location>
</feature>
<dbReference type="Proteomes" id="UP000321807">
    <property type="component" value="Chromosome"/>
</dbReference>
<dbReference type="GO" id="GO:0000155">
    <property type="term" value="F:phosphorelay sensor kinase activity"/>
    <property type="evidence" value="ECO:0007669"/>
    <property type="project" value="InterPro"/>
</dbReference>